<comment type="subcellular location">
    <subcellularLocation>
        <location evidence="1">Membrane</location>
        <topology evidence="1">Multi-pass membrane protein</topology>
    </subcellularLocation>
</comment>
<dbReference type="EMBL" id="WNYA01002973">
    <property type="protein sequence ID" value="KAG8543718.1"/>
    <property type="molecule type" value="Genomic_DNA"/>
</dbReference>
<dbReference type="GO" id="GO:0005886">
    <property type="term" value="C:plasma membrane"/>
    <property type="evidence" value="ECO:0007669"/>
    <property type="project" value="TreeGrafter"/>
</dbReference>
<feature type="transmembrane region" description="Helical" evidence="7">
    <location>
        <begin position="40"/>
        <end position="59"/>
    </location>
</feature>
<reference evidence="8" key="1">
    <citation type="thesis" date="2020" institute="ProQuest LLC" country="789 East Eisenhower Parkway, Ann Arbor, MI, USA">
        <title>Comparative Genomics and Chromosome Evolution.</title>
        <authorList>
            <person name="Mudd A.B."/>
        </authorList>
    </citation>
    <scope>NUCLEOTIDE SEQUENCE</scope>
    <source>
        <strain evidence="8">237g6f4</strain>
        <tissue evidence="8">Blood</tissue>
    </source>
</reference>
<dbReference type="PANTHER" id="PTHR10283:SF137">
    <property type="entry name" value="SLC13A4 PROTEIN"/>
    <property type="match status" value="1"/>
</dbReference>
<proteinExistence type="inferred from homology"/>
<keyword evidence="5 7" id="KW-0472">Membrane</keyword>
<evidence type="ECO:0000256" key="2">
    <source>
        <dbReference type="ARBA" id="ARBA00006772"/>
    </source>
</evidence>
<sequence length="191" mass="20860">MITASYWISEAIPLGAAALVPAFMFPLFGIMKSSEVASEYFKDIHLLLFGVVCLATSIQKWNLHKRIALWMVLSVGSQPGWLLLGFMSCTSLLSMWLSNTSTAAMVMPIVDAVLCQLNSAAPEEKALTNTSPSPPPPNNEDATKIDLASFPESNNILDNGIANTEENEVCGIIAASYRHSYLFIYLFLILP</sequence>
<dbReference type="Proteomes" id="UP000824782">
    <property type="component" value="Unassembled WGS sequence"/>
</dbReference>
<evidence type="ECO:0000256" key="5">
    <source>
        <dbReference type="ARBA" id="ARBA00023136"/>
    </source>
</evidence>
<evidence type="ECO:0000256" key="6">
    <source>
        <dbReference type="ARBA" id="ARBA00023201"/>
    </source>
</evidence>
<evidence type="ECO:0000256" key="7">
    <source>
        <dbReference type="SAM" id="Phobius"/>
    </source>
</evidence>
<evidence type="ECO:0000256" key="4">
    <source>
        <dbReference type="ARBA" id="ARBA00022989"/>
    </source>
</evidence>
<dbReference type="AlphaFoldDB" id="A0AAV6ZCV2"/>
<keyword evidence="3 7" id="KW-0812">Transmembrane</keyword>
<evidence type="ECO:0000313" key="8">
    <source>
        <dbReference type="EMBL" id="KAG8543718.1"/>
    </source>
</evidence>
<evidence type="ECO:0008006" key="10">
    <source>
        <dbReference type="Google" id="ProtNLM"/>
    </source>
</evidence>
<comment type="similarity">
    <text evidence="2">Belongs to the SLC13A/DASS transporter (TC 2.A.47) family. NADC subfamily.</text>
</comment>
<dbReference type="InterPro" id="IPR001898">
    <property type="entry name" value="SLC13A/DASS"/>
</dbReference>
<keyword evidence="9" id="KW-1185">Reference proteome</keyword>
<keyword evidence="6" id="KW-0813">Transport</keyword>
<gene>
    <name evidence="8" type="ORF">GDO81_023849</name>
</gene>
<organism evidence="8 9">
    <name type="scientific">Engystomops pustulosus</name>
    <name type="common">Tungara frog</name>
    <name type="synonym">Physalaemus pustulosus</name>
    <dbReference type="NCBI Taxonomy" id="76066"/>
    <lineage>
        <taxon>Eukaryota</taxon>
        <taxon>Metazoa</taxon>
        <taxon>Chordata</taxon>
        <taxon>Craniata</taxon>
        <taxon>Vertebrata</taxon>
        <taxon>Euteleostomi</taxon>
        <taxon>Amphibia</taxon>
        <taxon>Batrachia</taxon>
        <taxon>Anura</taxon>
        <taxon>Neobatrachia</taxon>
        <taxon>Hyloidea</taxon>
        <taxon>Leptodactylidae</taxon>
        <taxon>Leiuperinae</taxon>
        <taxon>Engystomops</taxon>
    </lineage>
</organism>
<feature type="transmembrane region" description="Helical" evidence="7">
    <location>
        <begin position="6"/>
        <end position="28"/>
    </location>
</feature>
<keyword evidence="6" id="KW-0406">Ion transport</keyword>
<accession>A0AAV6ZCV2</accession>
<evidence type="ECO:0000256" key="1">
    <source>
        <dbReference type="ARBA" id="ARBA00004141"/>
    </source>
</evidence>
<feature type="transmembrane region" description="Helical" evidence="7">
    <location>
        <begin position="79"/>
        <end position="97"/>
    </location>
</feature>
<keyword evidence="6" id="KW-0739">Sodium transport</keyword>
<dbReference type="PANTHER" id="PTHR10283">
    <property type="entry name" value="SOLUTE CARRIER FAMILY 13 MEMBER"/>
    <property type="match status" value="1"/>
</dbReference>
<keyword evidence="6" id="KW-0915">Sodium</keyword>
<comment type="caution">
    <text evidence="8">The sequence shown here is derived from an EMBL/GenBank/DDBJ whole genome shotgun (WGS) entry which is preliminary data.</text>
</comment>
<dbReference type="Pfam" id="PF00939">
    <property type="entry name" value="Na_sulph_symp"/>
    <property type="match status" value="1"/>
</dbReference>
<keyword evidence="4 7" id="KW-1133">Transmembrane helix</keyword>
<name>A0AAV6ZCV2_ENGPU</name>
<evidence type="ECO:0000313" key="9">
    <source>
        <dbReference type="Proteomes" id="UP000824782"/>
    </source>
</evidence>
<dbReference type="GO" id="GO:0015382">
    <property type="term" value="F:sodium:sulfate symporter activity"/>
    <property type="evidence" value="ECO:0007669"/>
    <property type="project" value="TreeGrafter"/>
</dbReference>
<protein>
    <recommendedName>
        <fullName evidence="10">Solute carrier family 13 member 1</fullName>
    </recommendedName>
</protein>
<evidence type="ECO:0000256" key="3">
    <source>
        <dbReference type="ARBA" id="ARBA00022692"/>
    </source>
</evidence>